<gene>
    <name evidence="2" type="ORF">EV207_10148</name>
</gene>
<accession>A0A4R2PDT2</accession>
<dbReference type="InterPro" id="IPR025341">
    <property type="entry name" value="DUF4247"/>
</dbReference>
<organism evidence="2 3">
    <name type="scientific">Scopulibacillus darangshiensis</name>
    <dbReference type="NCBI Taxonomy" id="442528"/>
    <lineage>
        <taxon>Bacteria</taxon>
        <taxon>Bacillati</taxon>
        <taxon>Bacillota</taxon>
        <taxon>Bacilli</taxon>
        <taxon>Bacillales</taxon>
        <taxon>Sporolactobacillaceae</taxon>
        <taxon>Scopulibacillus</taxon>
    </lineage>
</organism>
<dbReference type="Pfam" id="PF14042">
    <property type="entry name" value="DUF4247"/>
    <property type="match status" value="1"/>
</dbReference>
<dbReference type="Proteomes" id="UP000295416">
    <property type="component" value="Unassembled WGS sequence"/>
</dbReference>
<keyword evidence="3" id="KW-1185">Reference proteome</keyword>
<protein>
    <submittedName>
        <fullName evidence="2">Uncharacterized protein DUF4247</fullName>
    </submittedName>
</protein>
<evidence type="ECO:0000313" key="2">
    <source>
        <dbReference type="EMBL" id="TCP32075.1"/>
    </source>
</evidence>
<sequence length="188" mass="21238">MVFCLLISTCLLSACTGLFNKDTILDIVKDKYQIDDTVKSSVNQDDTAMIFLAKNQSIDDVSKALQKEKKPDRASNRVDNKKVLVYENYFVTLTKDDKDPKDTNIEVATYGFVRDNYRPSFFDGLLAYYILDNLFDVDDWHRKQGRRCYATNGCYQGYNHSGGHYKGPGSKPLFRSSSIRGGGPNAGK</sequence>
<comment type="caution">
    <text evidence="2">The sequence shown here is derived from an EMBL/GenBank/DDBJ whole genome shotgun (WGS) entry which is preliminary data.</text>
</comment>
<evidence type="ECO:0000256" key="1">
    <source>
        <dbReference type="SAM" id="MobiDB-lite"/>
    </source>
</evidence>
<reference evidence="2 3" key="1">
    <citation type="submission" date="2019-03" db="EMBL/GenBank/DDBJ databases">
        <title>Genomic Encyclopedia of Type Strains, Phase IV (KMG-IV): sequencing the most valuable type-strain genomes for metagenomic binning, comparative biology and taxonomic classification.</title>
        <authorList>
            <person name="Goeker M."/>
        </authorList>
    </citation>
    <scope>NUCLEOTIDE SEQUENCE [LARGE SCALE GENOMIC DNA]</scope>
    <source>
        <strain evidence="2 3">DSM 19377</strain>
    </source>
</reference>
<feature type="region of interest" description="Disordered" evidence="1">
    <location>
        <begin position="166"/>
        <end position="188"/>
    </location>
</feature>
<dbReference type="AlphaFoldDB" id="A0A4R2PDT2"/>
<evidence type="ECO:0000313" key="3">
    <source>
        <dbReference type="Proteomes" id="UP000295416"/>
    </source>
</evidence>
<proteinExistence type="predicted"/>
<dbReference type="EMBL" id="SLXK01000001">
    <property type="protein sequence ID" value="TCP32075.1"/>
    <property type="molecule type" value="Genomic_DNA"/>
</dbReference>
<name>A0A4R2PDT2_9BACL</name>